<feature type="transmembrane region" description="Helical" evidence="6">
    <location>
        <begin position="185"/>
        <end position="204"/>
    </location>
</feature>
<keyword evidence="3 6" id="KW-0812">Transmembrane</keyword>
<dbReference type="GO" id="GO:0016020">
    <property type="term" value="C:membrane"/>
    <property type="evidence" value="ECO:0007669"/>
    <property type="project" value="UniProtKB-SubCell"/>
</dbReference>
<evidence type="ECO:0000313" key="7">
    <source>
        <dbReference type="EMBL" id="AYO29838.1"/>
    </source>
</evidence>
<dbReference type="KEGG" id="bacg:D2962_03720"/>
<keyword evidence="4 6" id="KW-1133">Transmembrane helix</keyword>
<dbReference type="PANTHER" id="PTHR13353">
    <property type="entry name" value="TRANSMEMBRANE PROTEIN 19"/>
    <property type="match status" value="1"/>
</dbReference>
<proteinExistence type="inferred from homology"/>
<feature type="transmembrane region" description="Helical" evidence="6">
    <location>
        <begin position="321"/>
        <end position="343"/>
    </location>
</feature>
<accession>A0A3G2R3Y7</accession>
<keyword evidence="5 6" id="KW-0472">Membrane</keyword>
<feature type="transmembrane region" description="Helical" evidence="6">
    <location>
        <begin position="210"/>
        <end position="230"/>
    </location>
</feature>
<comment type="similarity">
    <text evidence="2">Belongs to the TMEM19 family.</text>
</comment>
<evidence type="ECO:0000313" key="8">
    <source>
        <dbReference type="Proteomes" id="UP000280960"/>
    </source>
</evidence>
<evidence type="ECO:0000256" key="1">
    <source>
        <dbReference type="ARBA" id="ARBA00004141"/>
    </source>
</evidence>
<reference evidence="7 8" key="1">
    <citation type="submission" date="2018-10" db="EMBL/GenBank/DDBJ databases">
        <authorList>
            <person name="Zhang X."/>
        </authorList>
    </citation>
    <scope>NUCLEOTIDE SEQUENCE [LARGE SCALE GENOMIC DNA]</scope>
    <source>
        <strain evidence="7 8">SK-G1</strain>
    </source>
</reference>
<dbReference type="PANTHER" id="PTHR13353:SF5">
    <property type="entry name" value="TRANSMEMBRANE PROTEIN 19"/>
    <property type="match status" value="1"/>
</dbReference>
<evidence type="ECO:0000256" key="2">
    <source>
        <dbReference type="ARBA" id="ARBA00009012"/>
    </source>
</evidence>
<feature type="transmembrane region" description="Helical" evidence="6">
    <location>
        <begin position="408"/>
        <end position="427"/>
    </location>
</feature>
<evidence type="ECO:0000256" key="3">
    <source>
        <dbReference type="ARBA" id="ARBA00022692"/>
    </source>
</evidence>
<feature type="transmembrane region" description="Helical" evidence="6">
    <location>
        <begin position="251"/>
        <end position="268"/>
    </location>
</feature>
<evidence type="ECO:0000256" key="4">
    <source>
        <dbReference type="ARBA" id="ARBA00022989"/>
    </source>
</evidence>
<name>A0A3G2R3Y7_9FIRM</name>
<feature type="transmembrane region" description="Helical" evidence="6">
    <location>
        <begin position="135"/>
        <end position="164"/>
    </location>
</feature>
<evidence type="ECO:0000256" key="5">
    <source>
        <dbReference type="ARBA" id="ARBA00023136"/>
    </source>
</evidence>
<feature type="transmembrane region" description="Helical" evidence="6">
    <location>
        <begin position="477"/>
        <end position="501"/>
    </location>
</feature>
<feature type="transmembrane region" description="Helical" evidence="6">
    <location>
        <begin position="513"/>
        <end position="534"/>
    </location>
</feature>
<gene>
    <name evidence="7" type="ORF">D2962_03720</name>
</gene>
<feature type="transmembrane region" description="Helical" evidence="6">
    <location>
        <begin position="433"/>
        <end position="456"/>
    </location>
</feature>
<comment type="subcellular location">
    <subcellularLocation>
        <location evidence="1">Membrane</location>
        <topology evidence="1">Multi-pass membrane protein</topology>
    </subcellularLocation>
</comment>
<feature type="transmembrane region" description="Helical" evidence="6">
    <location>
        <begin position="95"/>
        <end position="115"/>
    </location>
</feature>
<dbReference type="Proteomes" id="UP000280960">
    <property type="component" value="Chromosome"/>
</dbReference>
<dbReference type="AlphaFoldDB" id="A0A3G2R3Y7"/>
<sequence length="591" mass="65974">MNITKNCYSYIKLNLYSLDLSRKYCFFRHWFHLPCYKYTTFYISIECDKITRERVLLGKRLLSDEPTLYKIILKTNFDRIFNCKEREGKKVAKDLTGMIISIVFVFAVILVSEILRKVYKLGNEFTRKFVHIGVSHWWIAAMFLISDMRYAVIPPVLFVLLNYYSYKKNLFKSMERQENSDLGTVYFPISLIILILLTWKGGLLGGDYRYLGALGTLVMGYGDGFAAIIGKNFGKQKYNIFKSCKSLEGSVTMLVFSTLVSAVLLSIFRGFDIYNLRTSIIIAVVATLAEAFTPFGADNITVPAITTLTAYYMTVLQSRAMFLFIYMACIGFLLSFLIALAAYRRKSLTLDGSVGATFLGTVIYATSGLFGSALMILFFISSSLLSHFKKSLKAKVVRQFEKTGHRDIFQVFANGGIGLIYSVLFYITKNPSFLLLLGISFAAANADTWATELGILNRSNPVSLRTLKRVEKGTSGAVSLLGTTAALLGAGFIGIFTALGFKLVDIRSLGFTYIQSFAMVTLGGFAGSLIDSILGATVQGVYYSDELEGETEKRIYNGKPTLLVRGFRLINNDIVNFLSIALSSALFARMI</sequence>
<protein>
    <submittedName>
        <fullName evidence="7">DUF92 domain-containing protein</fullName>
    </submittedName>
</protein>
<evidence type="ECO:0000256" key="6">
    <source>
        <dbReference type="SAM" id="Phobius"/>
    </source>
</evidence>
<keyword evidence="8" id="KW-1185">Reference proteome</keyword>
<dbReference type="EMBL" id="CP033169">
    <property type="protein sequence ID" value="AYO29838.1"/>
    <property type="molecule type" value="Genomic_DNA"/>
</dbReference>
<dbReference type="Pfam" id="PF01940">
    <property type="entry name" value="DUF92"/>
    <property type="match status" value="1"/>
</dbReference>
<feature type="transmembrane region" description="Helical" evidence="6">
    <location>
        <begin position="363"/>
        <end position="388"/>
    </location>
</feature>
<dbReference type="InterPro" id="IPR002794">
    <property type="entry name" value="DUF92_TMEM19"/>
</dbReference>
<feature type="transmembrane region" description="Helical" evidence="6">
    <location>
        <begin position="280"/>
        <end position="300"/>
    </location>
</feature>
<organism evidence="7 8">
    <name type="scientific">Biomaibacter acetigenes</name>
    <dbReference type="NCBI Taxonomy" id="2316383"/>
    <lineage>
        <taxon>Bacteria</taxon>
        <taxon>Bacillati</taxon>
        <taxon>Bacillota</taxon>
        <taxon>Clostridia</taxon>
        <taxon>Thermosediminibacterales</taxon>
        <taxon>Tepidanaerobacteraceae</taxon>
        <taxon>Biomaibacter</taxon>
    </lineage>
</organism>